<feature type="compositionally biased region" description="Low complexity" evidence="1">
    <location>
        <begin position="502"/>
        <end position="511"/>
    </location>
</feature>
<keyword evidence="2" id="KW-0812">Transmembrane</keyword>
<feature type="region of interest" description="Disordered" evidence="1">
    <location>
        <begin position="411"/>
        <end position="452"/>
    </location>
</feature>
<protein>
    <submittedName>
        <fullName evidence="4">Protein crumbs 3</fullName>
    </submittedName>
</protein>
<evidence type="ECO:0000313" key="4">
    <source>
        <dbReference type="EMBL" id="KAK8875302.1"/>
    </source>
</evidence>
<dbReference type="Gene3D" id="2.120.10.70">
    <property type="entry name" value="Fucose-specific lectin"/>
    <property type="match status" value="1"/>
</dbReference>
<keyword evidence="3" id="KW-0732">Signal</keyword>
<comment type="caution">
    <text evidence="4">The sequence shown here is derived from an EMBL/GenBank/DDBJ whole genome shotgun (WGS) entry which is preliminary data.</text>
</comment>
<keyword evidence="5" id="KW-1185">Reference proteome</keyword>
<sequence length="541" mass="59278">MASDRFVLMRCLLALWAAAIAANAGAITTFHGDQRPPGVMMQDDKSGEVLYSYCNSTKDEPVWDPYNPPALNFGDDPDLKPKKNTSLAATGWTSKGVYKSSVFYQDVNGRVTNAVFFCNNQTGLYERQSLNLVVESPTAVHPDTVIGAALVSADDGYRVFYYDRDWALQVARYDPKANKWYMDGIMSPSSSRKPSSAIGLNLVPKQVVTVATPKDSQSLEIFQGLSNGSWSLATTGNLTLPAWDGAARGIDLLHDNLTLPLRSIWYIGADRRLHRIREVDKPGNWQVAPEQNETVWPLADAPNSELALTNAGSSNRMWIYYVAEGGHVVKTRTSGKDVWEPARRLDQNRFPVVPSTADTLPPSPKETSTTGGGLSRQARSAVIAAGVVAGAALLLSAGVWLACRMISVKKRRQIAKPRGDPEGGNTEQPKTPTGLQASSSSSSDFSSPIDGPVYELDLNEKLELATPQNNHELEQPVYSHEMENPVYSHELEGHGNRHELGSSNSSSSSSSRYARSVQDEKTAASVEQQVSRRSRIRHWSW</sequence>
<feature type="transmembrane region" description="Helical" evidence="2">
    <location>
        <begin position="381"/>
        <end position="403"/>
    </location>
</feature>
<feature type="compositionally biased region" description="Basic and acidic residues" evidence="1">
    <location>
        <begin position="491"/>
        <end position="500"/>
    </location>
</feature>
<feature type="region of interest" description="Disordered" evidence="1">
    <location>
        <begin position="349"/>
        <end position="375"/>
    </location>
</feature>
<evidence type="ECO:0000313" key="5">
    <source>
        <dbReference type="Proteomes" id="UP001390339"/>
    </source>
</evidence>
<feature type="chain" id="PRO_5046343393" evidence="3">
    <location>
        <begin position="27"/>
        <end position="541"/>
    </location>
</feature>
<feature type="region of interest" description="Disordered" evidence="1">
    <location>
        <begin position="491"/>
        <end position="541"/>
    </location>
</feature>
<evidence type="ECO:0000256" key="2">
    <source>
        <dbReference type="SAM" id="Phobius"/>
    </source>
</evidence>
<keyword evidence="2" id="KW-1133">Transmembrane helix</keyword>
<dbReference type="EMBL" id="JAPCWZ010000003">
    <property type="protein sequence ID" value="KAK8875302.1"/>
    <property type="molecule type" value="Genomic_DNA"/>
</dbReference>
<feature type="compositionally biased region" description="Low complexity" evidence="1">
    <location>
        <begin position="438"/>
        <end position="447"/>
    </location>
</feature>
<dbReference type="Proteomes" id="UP001390339">
    <property type="component" value="Unassembled WGS sequence"/>
</dbReference>
<feature type="compositionally biased region" description="Basic residues" evidence="1">
    <location>
        <begin position="532"/>
        <end position="541"/>
    </location>
</feature>
<proteinExistence type="predicted"/>
<evidence type="ECO:0000256" key="1">
    <source>
        <dbReference type="SAM" id="MobiDB-lite"/>
    </source>
</evidence>
<feature type="compositionally biased region" description="Polar residues" evidence="1">
    <location>
        <begin position="425"/>
        <end position="437"/>
    </location>
</feature>
<organism evidence="4 5">
    <name type="scientific">Apiospora arundinis</name>
    <dbReference type="NCBI Taxonomy" id="335852"/>
    <lineage>
        <taxon>Eukaryota</taxon>
        <taxon>Fungi</taxon>
        <taxon>Dikarya</taxon>
        <taxon>Ascomycota</taxon>
        <taxon>Pezizomycotina</taxon>
        <taxon>Sordariomycetes</taxon>
        <taxon>Xylariomycetidae</taxon>
        <taxon>Amphisphaeriales</taxon>
        <taxon>Apiosporaceae</taxon>
        <taxon>Apiospora</taxon>
    </lineage>
</organism>
<reference evidence="4 5" key="1">
    <citation type="journal article" date="2024" name="IMA Fungus">
        <title>Apiospora arundinis, a panoply of carbohydrate-active enzymes and secondary metabolites.</title>
        <authorList>
            <person name="Sorensen T."/>
            <person name="Petersen C."/>
            <person name="Muurmann A.T."/>
            <person name="Christiansen J.V."/>
            <person name="Brundto M.L."/>
            <person name="Overgaard C.K."/>
            <person name="Boysen A.T."/>
            <person name="Wollenberg R.D."/>
            <person name="Larsen T.O."/>
            <person name="Sorensen J.L."/>
            <person name="Nielsen K.L."/>
            <person name="Sondergaard T.E."/>
        </authorList>
    </citation>
    <scope>NUCLEOTIDE SEQUENCE [LARGE SCALE GENOMIC DNA]</scope>
    <source>
        <strain evidence="4 5">AAU 773</strain>
    </source>
</reference>
<accession>A0ABR2JDQ6</accession>
<evidence type="ECO:0000256" key="3">
    <source>
        <dbReference type="SAM" id="SignalP"/>
    </source>
</evidence>
<feature type="signal peptide" evidence="3">
    <location>
        <begin position="1"/>
        <end position="26"/>
    </location>
</feature>
<gene>
    <name evidence="4" type="ORF">PGQ11_005816</name>
</gene>
<keyword evidence="2" id="KW-0472">Membrane</keyword>
<dbReference type="SUPFAM" id="SSF89372">
    <property type="entry name" value="Fucose-specific lectin"/>
    <property type="match status" value="1"/>
</dbReference>
<name>A0ABR2JDQ6_9PEZI</name>